<dbReference type="EMBL" id="JAUIQT010000001">
    <property type="protein sequence ID" value="MDN4834007.1"/>
    <property type="molecule type" value="Genomic_DNA"/>
</dbReference>
<evidence type="ECO:0000313" key="1">
    <source>
        <dbReference type="EMBL" id="MDN4834007.1"/>
    </source>
</evidence>
<name>A0AAW7N8B2_9LACO</name>
<dbReference type="RefSeq" id="WP_301207379.1">
    <property type="nucleotide sequence ID" value="NZ_JAUIQT010000001.1"/>
</dbReference>
<dbReference type="Proteomes" id="UP001174888">
    <property type="component" value="Unassembled WGS sequence"/>
</dbReference>
<dbReference type="AlphaFoldDB" id="A0AAW7N8B2"/>
<proteinExistence type="predicted"/>
<comment type="caution">
    <text evidence="1">The sequence shown here is derived from an EMBL/GenBank/DDBJ whole genome shotgun (WGS) entry which is preliminary data.</text>
</comment>
<accession>A0AAW7N8B2</accession>
<organism evidence="1 2">
    <name type="scientific">Ligilactobacillus salivarius</name>
    <dbReference type="NCBI Taxonomy" id="1624"/>
    <lineage>
        <taxon>Bacteria</taxon>
        <taxon>Bacillati</taxon>
        <taxon>Bacillota</taxon>
        <taxon>Bacilli</taxon>
        <taxon>Lactobacillales</taxon>
        <taxon>Lactobacillaceae</taxon>
        <taxon>Ligilactobacillus</taxon>
    </lineage>
</organism>
<evidence type="ECO:0000313" key="2">
    <source>
        <dbReference type="Proteomes" id="UP001174888"/>
    </source>
</evidence>
<gene>
    <name evidence="1" type="ORF">QYC35_07320</name>
</gene>
<reference evidence="1" key="1">
    <citation type="submission" date="2023-07" db="EMBL/GenBank/DDBJ databases">
        <title>Complete genome sequence of Ligilactobacillus salivarius SRCM217594 isolated from Gallus gallus domesticus feces.</title>
        <authorList>
            <person name="Yang H.-G."/>
            <person name="Ryu M.-S."/>
            <person name="Ha G.-S."/>
            <person name="Yang H.-J."/>
            <person name="Jeong D.-Y."/>
        </authorList>
    </citation>
    <scope>NUCLEOTIDE SEQUENCE</scope>
    <source>
        <strain evidence="1">SRCM217594</strain>
    </source>
</reference>
<protein>
    <recommendedName>
        <fullName evidence="3">Phage protein</fullName>
    </recommendedName>
</protein>
<sequence>MKVYAKVNNYWVVDGEKYYFRDAKDLVWNLYSEKFITYEDADKEFNSIRSWPDLENFASRFGAFYVEK</sequence>
<evidence type="ECO:0008006" key="3">
    <source>
        <dbReference type="Google" id="ProtNLM"/>
    </source>
</evidence>